<gene>
    <name evidence="3" type="ORF">RHGRI_035513</name>
</gene>
<feature type="transmembrane region" description="Helical" evidence="1">
    <location>
        <begin position="20"/>
        <end position="42"/>
    </location>
</feature>
<name>A0AAV6HPR8_9ERIC</name>
<reference evidence="3 4" key="1">
    <citation type="submission" date="2020-08" db="EMBL/GenBank/DDBJ databases">
        <title>Plant Genome Project.</title>
        <authorList>
            <person name="Zhang R.-G."/>
        </authorList>
    </citation>
    <scope>NUCLEOTIDE SEQUENCE [LARGE SCALE GENOMIC DNA]</scope>
    <source>
        <strain evidence="3">WSP0</strain>
        <tissue evidence="3">Leaf</tissue>
    </source>
</reference>
<keyword evidence="1" id="KW-0472">Membrane</keyword>
<dbReference type="PANTHER" id="PTHR22731">
    <property type="entry name" value="RIBONUCLEASES P/MRP PROTEIN SUBUNIT POP1"/>
    <property type="match status" value="1"/>
</dbReference>
<keyword evidence="4" id="KW-1185">Reference proteome</keyword>
<dbReference type="GO" id="GO:0005655">
    <property type="term" value="C:nucleolar ribonuclease P complex"/>
    <property type="evidence" value="ECO:0007669"/>
    <property type="project" value="InterPro"/>
</dbReference>
<sequence length="175" mass="19961">MVDWKSQNLAYKIVDNVRRMVGLTIVLLLHCCTGKLSCFRLLETGKQTCLKRCRLSDNREELQIPQSSVGSYFEQQPSGKWELQIPEDPIAKELHRSPLGFVTSGVVRGSKKPSAEAVCEATLLAGLREEQWNAMPVKQRRKEIYVLVRNLRSTAYRLALATIVLEQNKEDLEFL</sequence>
<keyword evidence="1" id="KW-0812">Transmembrane</keyword>
<dbReference type="InterPro" id="IPR039182">
    <property type="entry name" value="Pop1"/>
</dbReference>
<evidence type="ECO:0000259" key="2">
    <source>
        <dbReference type="Pfam" id="PF22770"/>
    </source>
</evidence>
<evidence type="ECO:0000313" key="3">
    <source>
        <dbReference type="EMBL" id="KAG5514136.1"/>
    </source>
</evidence>
<dbReference type="AlphaFoldDB" id="A0AAV6HPR8"/>
<dbReference type="Proteomes" id="UP000823749">
    <property type="component" value="Chromosome 13"/>
</dbReference>
<protein>
    <recommendedName>
        <fullName evidence="2">POP1 C-terminal domain-containing protein</fullName>
    </recommendedName>
</protein>
<keyword evidence="1" id="KW-1133">Transmembrane helix</keyword>
<evidence type="ECO:0000313" key="4">
    <source>
        <dbReference type="Proteomes" id="UP000823749"/>
    </source>
</evidence>
<accession>A0AAV6HPR8</accession>
<organism evidence="3 4">
    <name type="scientific">Rhododendron griersonianum</name>
    <dbReference type="NCBI Taxonomy" id="479676"/>
    <lineage>
        <taxon>Eukaryota</taxon>
        <taxon>Viridiplantae</taxon>
        <taxon>Streptophyta</taxon>
        <taxon>Embryophyta</taxon>
        <taxon>Tracheophyta</taxon>
        <taxon>Spermatophyta</taxon>
        <taxon>Magnoliopsida</taxon>
        <taxon>eudicotyledons</taxon>
        <taxon>Gunneridae</taxon>
        <taxon>Pentapetalae</taxon>
        <taxon>asterids</taxon>
        <taxon>Ericales</taxon>
        <taxon>Ericaceae</taxon>
        <taxon>Ericoideae</taxon>
        <taxon>Rhodoreae</taxon>
        <taxon>Rhododendron</taxon>
    </lineage>
</organism>
<evidence type="ECO:0000256" key="1">
    <source>
        <dbReference type="SAM" id="Phobius"/>
    </source>
</evidence>
<dbReference type="GO" id="GO:0000172">
    <property type="term" value="C:ribonuclease MRP complex"/>
    <property type="evidence" value="ECO:0007669"/>
    <property type="project" value="InterPro"/>
</dbReference>
<feature type="domain" description="POP1 C-terminal" evidence="2">
    <location>
        <begin position="69"/>
        <end position="164"/>
    </location>
</feature>
<dbReference type="PANTHER" id="PTHR22731:SF3">
    <property type="entry name" value="RIBONUCLEASES P_MRP PROTEIN SUBUNIT POP1"/>
    <property type="match status" value="1"/>
</dbReference>
<dbReference type="Pfam" id="PF22770">
    <property type="entry name" value="POP1_C"/>
    <property type="match status" value="1"/>
</dbReference>
<dbReference type="GO" id="GO:0001682">
    <property type="term" value="P:tRNA 5'-leader removal"/>
    <property type="evidence" value="ECO:0007669"/>
    <property type="project" value="InterPro"/>
</dbReference>
<dbReference type="EMBL" id="JACTNZ010000013">
    <property type="protein sequence ID" value="KAG5514136.1"/>
    <property type="molecule type" value="Genomic_DNA"/>
</dbReference>
<proteinExistence type="predicted"/>
<comment type="caution">
    <text evidence="3">The sequence shown here is derived from an EMBL/GenBank/DDBJ whole genome shotgun (WGS) entry which is preliminary data.</text>
</comment>
<dbReference type="InterPro" id="IPR055079">
    <property type="entry name" value="POP1_C"/>
</dbReference>